<proteinExistence type="predicted"/>
<feature type="compositionally biased region" description="Basic and acidic residues" evidence="1">
    <location>
        <begin position="195"/>
        <end position="228"/>
    </location>
</feature>
<dbReference type="AlphaFoldDB" id="A0A177Y9L1"/>
<organism evidence="2 3">
    <name type="scientific">Rhodococcoides kyotonense</name>
    <dbReference type="NCBI Taxonomy" id="398843"/>
    <lineage>
        <taxon>Bacteria</taxon>
        <taxon>Bacillati</taxon>
        <taxon>Actinomycetota</taxon>
        <taxon>Actinomycetes</taxon>
        <taxon>Mycobacteriales</taxon>
        <taxon>Nocardiaceae</taxon>
        <taxon>Rhodococcoides</taxon>
    </lineage>
</organism>
<accession>A0A177Y9L1</accession>
<feature type="region of interest" description="Disordered" evidence="1">
    <location>
        <begin position="169"/>
        <end position="298"/>
    </location>
</feature>
<keyword evidence="3" id="KW-1185">Reference proteome</keyword>
<gene>
    <name evidence="2" type="ORF">A3K89_24890</name>
</gene>
<name>A0A177Y9L1_9NOCA</name>
<evidence type="ECO:0000256" key="1">
    <source>
        <dbReference type="SAM" id="MobiDB-lite"/>
    </source>
</evidence>
<feature type="compositionally biased region" description="Basic and acidic residues" evidence="1">
    <location>
        <begin position="236"/>
        <end position="298"/>
    </location>
</feature>
<reference evidence="2 3" key="1">
    <citation type="submission" date="2016-03" db="EMBL/GenBank/DDBJ databases">
        <title>Genome sequence of Rhodococcus kyotonensis KB10.</title>
        <authorList>
            <person name="Jeong H."/>
            <person name="Hong C.E."/>
            <person name="Jo S.H."/>
            <person name="Park J.M."/>
        </authorList>
    </citation>
    <scope>NUCLEOTIDE SEQUENCE [LARGE SCALE GENOMIC DNA]</scope>
    <source>
        <strain evidence="2 3">KB10</strain>
    </source>
</reference>
<sequence>MPDQVDFDDVADELYSLDPSEFVAARKDAVARARKAGDRKTATTIGALRKPTVVAWMVNLLVREEPEDVAELFDLGDSLREAQRRSAADELKELSGARQQAIRALTRRAVKIAAEHGKPGADDAEREIGQTLNAALADPDVGERVRAGRVVTAESYSGFGPAMLALAPELPDEEEEPGAEQTTDEETADEEPETVDQKALDEAREQLEEAKEDEASARADAESARAEAESAEENLAEVKERLARLRSELHEAEEQEAEARRTVKSADREARRLKRVLTDAEARTEEAQNALDRARQAR</sequence>
<dbReference type="Proteomes" id="UP000077519">
    <property type="component" value="Unassembled WGS sequence"/>
</dbReference>
<feature type="compositionally biased region" description="Acidic residues" evidence="1">
    <location>
        <begin position="170"/>
        <end position="194"/>
    </location>
</feature>
<dbReference type="RefSeq" id="WP_068429421.1">
    <property type="nucleotide sequence ID" value="NZ_LVHI01000025.1"/>
</dbReference>
<comment type="caution">
    <text evidence="2">The sequence shown here is derived from an EMBL/GenBank/DDBJ whole genome shotgun (WGS) entry which is preliminary data.</text>
</comment>
<dbReference type="EMBL" id="LVHI01000025">
    <property type="protein sequence ID" value="OAK52131.1"/>
    <property type="molecule type" value="Genomic_DNA"/>
</dbReference>
<evidence type="ECO:0000313" key="2">
    <source>
        <dbReference type="EMBL" id="OAK52131.1"/>
    </source>
</evidence>
<protein>
    <submittedName>
        <fullName evidence="2">Uncharacterized protein</fullName>
    </submittedName>
</protein>
<evidence type="ECO:0000313" key="3">
    <source>
        <dbReference type="Proteomes" id="UP000077519"/>
    </source>
</evidence>